<keyword evidence="4" id="KW-1185">Reference proteome</keyword>
<organism evidence="3 4">
    <name type="scientific">Vibrio algarum</name>
    <dbReference type="NCBI Taxonomy" id="3020714"/>
    <lineage>
        <taxon>Bacteria</taxon>
        <taxon>Pseudomonadati</taxon>
        <taxon>Pseudomonadota</taxon>
        <taxon>Gammaproteobacteria</taxon>
        <taxon>Vibrionales</taxon>
        <taxon>Vibrionaceae</taxon>
        <taxon>Vibrio</taxon>
    </lineage>
</organism>
<dbReference type="PANTHER" id="PTHR30469">
    <property type="entry name" value="MULTIDRUG RESISTANCE PROTEIN MDTA"/>
    <property type="match status" value="1"/>
</dbReference>
<dbReference type="SUPFAM" id="SSF111369">
    <property type="entry name" value="HlyD-like secretion proteins"/>
    <property type="match status" value="1"/>
</dbReference>
<reference evidence="3 4" key="1">
    <citation type="submission" date="2023-01" db="EMBL/GenBank/DDBJ databases">
        <title>Vibrio sp. KJ40-1 sp.nov, isolated from marine algae.</title>
        <authorList>
            <person name="Butt M."/>
            <person name="Kim J.M.J."/>
            <person name="Jeon C.O.C."/>
        </authorList>
    </citation>
    <scope>NUCLEOTIDE SEQUENCE [LARGE SCALE GENOMIC DNA]</scope>
    <source>
        <strain evidence="3 4">KJ40-1</strain>
    </source>
</reference>
<dbReference type="Pfam" id="PF25967">
    <property type="entry name" value="RND-MFP_C"/>
    <property type="match status" value="1"/>
</dbReference>
<evidence type="ECO:0000313" key="4">
    <source>
        <dbReference type="Proteomes" id="UP001210678"/>
    </source>
</evidence>
<protein>
    <submittedName>
        <fullName evidence="3">Efflux RND transporter periplasmic adaptor subunit</fullName>
    </submittedName>
</protein>
<proteinExistence type="inferred from homology"/>
<comment type="caution">
    <text evidence="3">The sequence shown here is derived from an EMBL/GenBank/DDBJ whole genome shotgun (WGS) entry which is preliminary data.</text>
</comment>
<dbReference type="NCBIfam" id="TIGR01730">
    <property type="entry name" value="RND_mfp"/>
    <property type="match status" value="1"/>
</dbReference>
<dbReference type="Gene3D" id="1.10.287.470">
    <property type="entry name" value="Helix hairpin bin"/>
    <property type="match status" value="1"/>
</dbReference>
<dbReference type="Gene3D" id="2.40.50.100">
    <property type="match status" value="1"/>
</dbReference>
<feature type="domain" description="Multidrug resistance protein MdtA-like C-terminal permuted SH3" evidence="2">
    <location>
        <begin position="349"/>
        <end position="402"/>
    </location>
</feature>
<dbReference type="RefSeq" id="WP_272139882.1">
    <property type="nucleotide sequence ID" value="NZ_JAQLOI010000003.1"/>
</dbReference>
<evidence type="ECO:0000313" key="3">
    <source>
        <dbReference type="EMBL" id="MDB1125824.1"/>
    </source>
</evidence>
<sequence length="441" mass="49046">MSHFSWKQRVLIVPPIVLGGILLFLAPGMKAEPPTSTQSTGKKVVRILKIEPRQLQPVAVGYGHTEPAQEWEAQSELDGTIIWNSEKFQEGNIISKGTPLLKIDPSSYELEIAKLDAEIKVAKLKDETISASLKIASEEYKIQRSEYERSLQLSKTGHISKTEKDRATRELLSSQQQLQTLKNNLVINQAEQQVLQTQLSLAQRDLKQTTISAPFDLRITEKLVGFAEYVNKGEILLRADGIAAVEVSAQFPLGKMRPLHQAINKNNISGDLHNELDVLIELNAGERIISWNAKVNRSGGHIDAQTQSQSIVVRIDDPYGQAQPGKKPPLIRDTFVKVTLMAPVLKKQILIPANAIHQNKVYVVNDEGKLQIKPVKVAFIQDQIAVIKEGIEVNDKVIVSQLSPAVKGMPLKPQPDKKMIEWLNKTTGFDVKKTPKTEGKS</sequence>
<dbReference type="Gene3D" id="2.40.30.170">
    <property type="match status" value="1"/>
</dbReference>
<evidence type="ECO:0000256" key="1">
    <source>
        <dbReference type="ARBA" id="ARBA00009477"/>
    </source>
</evidence>
<evidence type="ECO:0000259" key="2">
    <source>
        <dbReference type="Pfam" id="PF25967"/>
    </source>
</evidence>
<dbReference type="InterPro" id="IPR058627">
    <property type="entry name" value="MdtA-like_C"/>
</dbReference>
<dbReference type="Proteomes" id="UP001210678">
    <property type="component" value="Unassembled WGS sequence"/>
</dbReference>
<accession>A0ABT4YW65</accession>
<name>A0ABT4YW65_9VIBR</name>
<comment type="similarity">
    <text evidence="1">Belongs to the membrane fusion protein (MFP) (TC 8.A.1) family.</text>
</comment>
<dbReference type="Gene3D" id="2.40.420.20">
    <property type="match status" value="1"/>
</dbReference>
<gene>
    <name evidence="3" type="ORF">PGX00_20030</name>
</gene>
<dbReference type="InterPro" id="IPR006143">
    <property type="entry name" value="RND_pump_MFP"/>
</dbReference>
<dbReference type="EMBL" id="JAQLOI010000003">
    <property type="protein sequence ID" value="MDB1125824.1"/>
    <property type="molecule type" value="Genomic_DNA"/>
</dbReference>